<dbReference type="EMBL" id="WEGI01000003">
    <property type="protein sequence ID" value="MQY26290.1"/>
    <property type="molecule type" value="Genomic_DNA"/>
</dbReference>
<dbReference type="SUPFAM" id="SSF46689">
    <property type="entry name" value="Homeodomain-like"/>
    <property type="match status" value="1"/>
</dbReference>
<name>A0A7K0DKF8_9NOCA</name>
<evidence type="ECO:0000256" key="4">
    <source>
        <dbReference type="PROSITE-ProRule" id="PRU00335"/>
    </source>
</evidence>
<dbReference type="PANTHER" id="PTHR30055">
    <property type="entry name" value="HTH-TYPE TRANSCRIPTIONAL REGULATOR RUTR"/>
    <property type="match status" value="1"/>
</dbReference>
<feature type="domain" description="HTH tetR-type" evidence="6">
    <location>
        <begin position="24"/>
        <end position="83"/>
    </location>
</feature>
<dbReference type="PROSITE" id="PS50977">
    <property type="entry name" value="HTH_TETR_2"/>
    <property type="match status" value="1"/>
</dbReference>
<dbReference type="Gene3D" id="1.10.357.10">
    <property type="entry name" value="Tetracycline Repressor, domain 2"/>
    <property type="match status" value="1"/>
</dbReference>
<dbReference type="SUPFAM" id="SSF48498">
    <property type="entry name" value="Tetracyclin repressor-like, C-terminal domain"/>
    <property type="match status" value="1"/>
</dbReference>
<proteinExistence type="predicted"/>
<protein>
    <recommendedName>
        <fullName evidence="6">HTH tetR-type domain-containing protein</fullName>
    </recommendedName>
</protein>
<organism evidence="7 8">
    <name type="scientific">Nocardia aurantia</name>
    <dbReference type="NCBI Taxonomy" id="2585199"/>
    <lineage>
        <taxon>Bacteria</taxon>
        <taxon>Bacillati</taxon>
        <taxon>Actinomycetota</taxon>
        <taxon>Actinomycetes</taxon>
        <taxon>Mycobacteriales</taxon>
        <taxon>Nocardiaceae</taxon>
        <taxon>Nocardia</taxon>
    </lineage>
</organism>
<feature type="DNA-binding region" description="H-T-H motif" evidence="4">
    <location>
        <begin position="46"/>
        <end position="65"/>
    </location>
</feature>
<feature type="compositionally biased region" description="Low complexity" evidence="5">
    <location>
        <begin position="1"/>
        <end position="11"/>
    </location>
</feature>
<dbReference type="InterPro" id="IPR009057">
    <property type="entry name" value="Homeodomain-like_sf"/>
</dbReference>
<dbReference type="Proteomes" id="UP000431401">
    <property type="component" value="Unassembled WGS sequence"/>
</dbReference>
<dbReference type="InterPro" id="IPR050109">
    <property type="entry name" value="HTH-type_TetR-like_transc_reg"/>
</dbReference>
<dbReference type="GO" id="GO:0003700">
    <property type="term" value="F:DNA-binding transcription factor activity"/>
    <property type="evidence" value="ECO:0007669"/>
    <property type="project" value="TreeGrafter"/>
</dbReference>
<reference evidence="7 8" key="1">
    <citation type="submission" date="2019-10" db="EMBL/GenBank/DDBJ databases">
        <title>Nocardia macrotermitis sp. nov. and Nocardia aurantia sp. nov., isolated from the gut of fungus growing-termite Macrotermes natalensis.</title>
        <authorList>
            <person name="Benndorf R."/>
            <person name="Schwitalla J."/>
            <person name="Martin K."/>
            <person name="De Beer W."/>
            <person name="Kaster A.-K."/>
            <person name="Vollmers J."/>
            <person name="Poulsen M."/>
            <person name="Beemelmanns C."/>
        </authorList>
    </citation>
    <scope>NUCLEOTIDE SEQUENCE [LARGE SCALE GENOMIC DNA]</scope>
    <source>
        <strain evidence="7 8">RB56</strain>
    </source>
</reference>
<evidence type="ECO:0000256" key="1">
    <source>
        <dbReference type="ARBA" id="ARBA00023015"/>
    </source>
</evidence>
<keyword evidence="3" id="KW-0804">Transcription</keyword>
<dbReference type="RefSeq" id="WP_194290776.1">
    <property type="nucleotide sequence ID" value="NZ_WEGI01000003.1"/>
</dbReference>
<evidence type="ECO:0000313" key="7">
    <source>
        <dbReference type="EMBL" id="MQY26290.1"/>
    </source>
</evidence>
<evidence type="ECO:0000256" key="2">
    <source>
        <dbReference type="ARBA" id="ARBA00023125"/>
    </source>
</evidence>
<comment type="caution">
    <text evidence="7">The sequence shown here is derived from an EMBL/GenBank/DDBJ whole genome shotgun (WGS) entry which is preliminary data.</text>
</comment>
<dbReference type="InterPro" id="IPR036271">
    <property type="entry name" value="Tet_transcr_reg_TetR-rel_C_sf"/>
</dbReference>
<keyword evidence="8" id="KW-1185">Reference proteome</keyword>
<feature type="region of interest" description="Disordered" evidence="5">
    <location>
        <begin position="1"/>
        <end position="24"/>
    </location>
</feature>
<evidence type="ECO:0000256" key="3">
    <source>
        <dbReference type="ARBA" id="ARBA00023163"/>
    </source>
</evidence>
<evidence type="ECO:0000259" key="6">
    <source>
        <dbReference type="PROSITE" id="PS50977"/>
    </source>
</evidence>
<accession>A0A7K0DKF8</accession>
<evidence type="ECO:0000313" key="8">
    <source>
        <dbReference type="Proteomes" id="UP000431401"/>
    </source>
</evidence>
<gene>
    <name evidence="7" type="ORF">NRB56_18530</name>
</gene>
<dbReference type="InterPro" id="IPR001647">
    <property type="entry name" value="HTH_TetR"/>
</dbReference>
<keyword evidence="1" id="KW-0805">Transcription regulation</keyword>
<dbReference type="AlphaFoldDB" id="A0A7K0DKF8"/>
<dbReference type="PANTHER" id="PTHR30055:SF234">
    <property type="entry name" value="HTH-TYPE TRANSCRIPTIONAL REGULATOR BETI"/>
    <property type="match status" value="1"/>
</dbReference>
<evidence type="ECO:0000256" key="5">
    <source>
        <dbReference type="SAM" id="MobiDB-lite"/>
    </source>
</evidence>
<dbReference type="GO" id="GO:0000976">
    <property type="term" value="F:transcription cis-regulatory region binding"/>
    <property type="evidence" value="ECO:0007669"/>
    <property type="project" value="TreeGrafter"/>
</dbReference>
<keyword evidence="2 4" id="KW-0238">DNA-binding</keyword>
<sequence length="231" mass="24736">MSAETVRAASRARGRPPGPPRDPAVRREELLDAAERVVARDGAGVTIARVAGEAGYARTAVYAVFPDLPALVDGLAERHMERVTAAADTILAQPLPGQRLLRALVQLMCDFVDGNPNLHHLLMQRMQSDDPPPAARPFFTRSAEWATAVFDALLRAVDADPAPARIWATATVGAILMSAEDWGRDPGRRPDEFVDRLTAFLWPPLESAGAGRFVGPLIVAPATPAAAPADR</sequence>